<feature type="compositionally biased region" description="Basic and acidic residues" evidence="1">
    <location>
        <begin position="264"/>
        <end position="314"/>
    </location>
</feature>
<feature type="region of interest" description="Disordered" evidence="1">
    <location>
        <begin position="233"/>
        <end position="314"/>
    </location>
</feature>
<feature type="region of interest" description="Disordered" evidence="1">
    <location>
        <begin position="153"/>
        <end position="172"/>
    </location>
</feature>
<evidence type="ECO:0000256" key="1">
    <source>
        <dbReference type="SAM" id="MobiDB-lite"/>
    </source>
</evidence>
<feature type="compositionally biased region" description="Polar residues" evidence="1">
    <location>
        <begin position="160"/>
        <end position="172"/>
    </location>
</feature>
<name>A0A4U0XVC4_9PEZI</name>
<dbReference type="AlphaFoldDB" id="A0A4U0XVC4"/>
<evidence type="ECO:0000313" key="2">
    <source>
        <dbReference type="EMBL" id="TKA80677.1"/>
    </source>
</evidence>
<reference evidence="2 3" key="1">
    <citation type="submission" date="2017-03" db="EMBL/GenBank/DDBJ databases">
        <title>Genomes of endolithic fungi from Antarctica.</title>
        <authorList>
            <person name="Coleine C."/>
            <person name="Masonjones S."/>
            <person name="Stajich J.E."/>
        </authorList>
    </citation>
    <scope>NUCLEOTIDE SEQUENCE [LARGE SCALE GENOMIC DNA]</scope>
    <source>
        <strain evidence="2 3">CCFEE 5187</strain>
    </source>
</reference>
<gene>
    <name evidence="2" type="ORF">B0A49_01626</name>
</gene>
<accession>A0A4U0XVC4</accession>
<organism evidence="2 3">
    <name type="scientific">Cryomyces minteri</name>
    <dbReference type="NCBI Taxonomy" id="331657"/>
    <lineage>
        <taxon>Eukaryota</taxon>
        <taxon>Fungi</taxon>
        <taxon>Dikarya</taxon>
        <taxon>Ascomycota</taxon>
        <taxon>Pezizomycotina</taxon>
        <taxon>Dothideomycetes</taxon>
        <taxon>Dothideomycetes incertae sedis</taxon>
        <taxon>Cryomyces</taxon>
    </lineage>
</organism>
<dbReference type="Proteomes" id="UP000308768">
    <property type="component" value="Unassembled WGS sequence"/>
</dbReference>
<feature type="compositionally biased region" description="Polar residues" evidence="1">
    <location>
        <begin position="254"/>
        <end position="263"/>
    </location>
</feature>
<evidence type="ECO:0000313" key="3">
    <source>
        <dbReference type="Proteomes" id="UP000308768"/>
    </source>
</evidence>
<protein>
    <submittedName>
        <fullName evidence="2">Uncharacterized protein</fullName>
    </submittedName>
</protein>
<feature type="region of interest" description="Disordered" evidence="1">
    <location>
        <begin position="22"/>
        <end position="44"/>
    </location>
</feature>
<sequence>MAAETIETLPASDSATTIELSESSLKVTNGGKPEDMPSSVNGVQASDGIVNNARESSLAESSSVEFSEASVVTQVEDIFKIASVVPILEEQVAALAAKLDKLVPKDKEDKLIAYIKKLPMEKWTPNMNFKSDEVTSNVLVVYYKKLQKIIDGSDQPADASHSSISGQTVQDSITMTPQRVQINSQVLLDEMESLSGLSFKKPCVMIPPFKVLVAMNDEFSQQLETLETAYKKKWGHGSGDKNISREDAEDATEENNGPGNKTKTILEKNADRERSEANGKEGDEIKAGEESKGKVIQESKNEPKEESKEESQRNREKVLIDHLRCLVEFIATDFDDVLPHGRKTIHTDELTEYHVYQEEGHLWSTLYVKDHGKTKRRKIPLELETTRRIWETSLDRIERQNKERNVAISFDRSKIMEFAVKHFKENQKTKSIWNGPVWSTVRPIRIDSGSTPGVTGCTEVVWTFA</sequence>
<dbReference type="EMBL" id="NAJN01000050">
    <property type="protein sequence ID" value="TKA80677.1"/>
    <property type="molecule type" value="Genomic_DNA"/>
</dbReference>
<comment type="caution">
    <text evidence="2">The sequence shown here is derived from an EMBL/GenBank/DDBJ whole genome shotgun (WGS) entry which is preliminary data.</text>
</comment>
<keyword evidence="3" id="KW-1185">Reference proteome</keyword>
<proteinExistence type="predicted"/>